<protein>
    <submittedName>
        <fullName evidence="1">Uncharacterized protein</fullName>
    </submittedName>
</protein>
<comment type="caution">
    <text evidence="1">The sequence shown here is derived from an EMBL/GenBank/DDBJ whole genome shotgun (WGS) entry which is preliminary data.</text>
</comment>
<evidence type="ECO:0000313" key="1">
    <source>
        <dbReference type="EMBL" id="KAK3080319.1"/>
    </source>
</evidence>
<reference evidence="1" key="1">
    <citation type="submission" date="2024-09" db="EMBL/GenBank/DDBJ databases">
        <title>Black Yeasts Isolated from many extreme environments.</title>
        <authorList>
            <person name="Coleine C."/>
            <person name="Stajich J.E."/>
            <person name="Selbmann L."/>
        </authorList>
    </citation>
    <scope>NUCLEOTIDE SEQUENCE</scope>
    <source>
        <strain evidence="1">CCFEE 5737</strain>
    </source>
</reference>
<evidence type="ECO:0000313" key="2">
    <source>
        <dbReference type="Proteomes" id="UP001186974"/>
    </source>
</evidence>
<organism evidence="1 2">
    <name type="scientific">Coniosporium uncinatum</name>
    <dbReference type="NCBI Taxonomy" id="93489"/>
    <lineage>
        <taxon>Eukaryota</taxon>
        <taxon>Fungi</taxon>
        <taxon>Dikarya</taxon>
        <taxon>Ascomycota</taxon>
        <taxon>Pezizomycotina</taxon>
        <taxon>Dothideomycetes</taxon>
        <taxon>Dothideomycetes incertae sedis</taxon>
        <taxon>Coniosporium</taxon>
    </lineage>
</organism>
<dbReference type="EMBL" id="JAWDJW010000625">
    <property type="protein sequence ID" value="KAK3080319.1"/>
    <property type="molecule type" value="Genomic_DNA"/>
</dbReference>
<accession>A0ACC3DUH3</accession>
<dbReference type="Proteomes" id="UP001186974">
    <property type="component" value="Unassembled WGS sequence"/>
</dbReference>
<gene>
    <name evidence="1" type="ORF">LTS18_002472</name>
</gene>
<proteinExistence type="predicted"/>
<keyword evidence="2" id="KW-1185">Reference proteome</keyword>
<sequence>MSSPTQTPKLPVAVPAHQLTASTTLPANIINDINTALLSHGSVPRIEAVLSHELAASGWLEKLRERCLQLLRSGECTNYNTLMRKIMAEMQGDIDDIARQKLSGKESNGTNGVTNGVNGASKESPDLKIPDKAVKEGVKAVRKEVEDVCDVIINDDRRPKKRPRVDSLSKDLKIVTTLGHAGSRPLHELPGPMKEPSDRYTNRPSRNQPGGRENGDGSDDRRGRNGQSNGAGQGGDDGDGKKDENRRSSGSTDESTSEEDEQDSSSSHSNDSEAGTRHKRQRKHKHKDANGHAGSKSSKYGCLQTHHPFSTVLPIARSRTPSDQHSTSTTNPTITSPTTPQSR</sequence>
<name>A0ACC3DUH3_9PEZI</name>